<dbReference type="Pfam" id="PF05116">
    <property type="entry name" value="S6PP"/>
    <property type="match status" value="1"/>
</dbReference>
<organism evidence="2 3">
    <name type="scientific">Metasolibacillus meyeri</name>
    <dbReference type="NCBI Taxonomy" id="1071052"/>
    <lineage>
        <taxon>Bacteria</taxon>
        <taxon>Bacillati</taxon>
        <taxon>Bacillota</taxon>
        <taxon>Bacilli</taxon>
        <taxon>Bacillales</taxon>
        <taxon>Caryophanaceae</taxon>
        <taxon>Metasolibacillus</taxon>
    </lineage>
</organism>
<dbReference type="RefSeq" id="WP_326124780.1">
    <property type="nucleotide sequence ID" value="NZ_JARSFG010000023.1"/>
</dbReference>
<evidence type="ECO:0000313" key="2">
    <source>
        <dbReference type="EMBL" id="MEC1180218.1"/>
    </source>
</evidence>
<keyword evidence="2" id="KW-0378">Hydrolase</keyword>
<keyword evidence="3" id="KW-1185">Reference proteome</keyword>
<dbReference type="AlphaFoldDB" id="A0AAW9NZ40"/>
<accession>A0AAW9NZ40</accession>
<gene>
    <name evidence="2" type="ORF">P9B03_17075</name>
</gene>
<evidence type="ECO:0000259" key="1">
    <source>
        <dbReference type="Pfam" id="PF05116"/>
    </source>
</evidence>
<dbReference type="Proteomes" id="UP001344888">
    <property type="component" value="Unassembled WGS sequence"/>
</dbReference>
<reference evidence="2 3" key="1">
    <citation type="submission" date="2023-03" db="EMBL/GenBank/DDBJ databases">
        <title>Bacillus Genome Sequencing.</title>
        <authorList>
            <person name="Dunlap C."/>
        </authorList>
    </citation>
    <scope>NUCLEOTIDE SEQUENCE [LARGE SCALE GENOMIC DNA]</scope>
    <source>
        <strain evidence="2 3">B-59205</strain>
    </source>
</reference>
<name>A0AAW9NZ40_9BACL</name>
<comment type="caution">
    <text evidence="2">The sequence shown here is derived from an EMBL/GenBank/DDBJ whole genome shotgun (WGS) entry which is preliminary data.</text>
</comment>
<sequence length="266" mass="30346">MLLFTSDLDRTLMYSQRLLQQFPSASEMVAVEQMDGKVISYMTEELVSLLKKVCEQTLFVPVTTRSTAQYERLAFMHKLQPAYAIISNGGILLENGRPNEQWTKIMKQRIAASAVPYAEIAQHLQRMESSIWLQRSRCMDSLFVVHYVDKEAFSAAHYQELQQAVNPYGWRIWLNGRKLYMMPKVLTKEAAITYLQEHCTYNQHVAAGDSIMDYGMLALADIGYTPYHGDLKDKQPQALSNIVYSEQSGAAFTQELLEAVLRLAAK</sequence>
<dbReference type="InterPro" id="IPR023214">
    <property type="entry name" value="HAD_sf"/>
</dbReference>
<feature type="domain" description="Sucrose phosphatase-like" evidence="1">
    <location>
        <begin position="34"/>
        <end position="217"/>
    </location>
</feature>
<dbReference type="EMBL" id="JARSFG010000023">
    <property type="protein sequence ID" value="MEC1180218.1"/>
    <property type="molecule type" value="Genomic_DNA"/>
</dbReference>
<proteinExistence type="predicted"/>
<protein>
    <submittedName>
        <fullName evidence="2">HAD family hydrolase</fullName>
    </submittedName>
</protein>
<evidence type="ECO:0000313" key="3">
    <source>
        <dbReference type="Proteomes" id="UP001344888"/>
    </source>
</evidence>
<dbReference type="GO" id="GO:0016787">
    <property type="term" value="F:hydrolase activity"/>
    <property type="evidence" value="ECO:0007669"/>
    <property type="project" value="UniProtKB-KW"/>
</dbReference>
<dbReference type="PIRSF" id="PIRSF030802">
    <property type="entry name" value="UCP030802"/>
    <property type="match status" value="1"/>
</dbReference>
<dbReference type="InterPro" id="IPR024197">
    <property type="entry name" value="TPP-like"/>
</dbReference>
<dbReference type="Gene3D" id="3.40.50.1000">
    <property type="entry name" value="HAD superfamily/HAD-like"/>
    <property type="match status" value="1"/>
</dbReference>
<dbReference type="InterPro" id="IPR036412">
    <property type="entry name" value="HAD-like_sf"/>
</dbReference>
<dbReference type="SUPFAM" id="SSF56784">
    <property type="entry name" value="HAD-like"/>
    <property type="match status" value="1"/>
</dbReference>
<dbReference type="InterPro" id="IPR006380">
    <property type="entry name" value="SPP-like_dom"/>
</dbReference>